<dbReference type="Pfam" id="PF01063">
    <property type="entry name" value="Aminotran_4"/>
    <property type="match status" value="1"/>
</dbReference>
<evidence type="ECO:0000256" key="3">
    <source>
        <dbReference type="ARBA" id="ARBA00009320"/>
    </source>
</evidence>
<evidence type="ECO:0000256" key="2">
    <source>
        <dbReference type="ARBA" id="ARBA00005179"/>
    </source>
</evidence>
<dbReference type="AlphaFoldDB" id="A0A1L9RY87"/>
<name>A0A1L9RY87_ASPWE</name>
<evidence type="ECO:0000313" key="9">
    <source>
        <dbReference type="Proteomes" id="UP000184383"/>
    </source>
</evidence>
<dbReference type="InterPro" id="IPR005786">
    <property type="entry name" value="B_amino_transII"/>
</dbReference>
<dbReference type="FunFam" id="3.20.10.10:FF:000010">
    <property type="entry name" value="Branched-chain amino acid aminotransferase"/>
    <property type="match status" value="1"/>
</dbReference>
<dbReference type="SUPFAM" id="SSF56752">
    <property type="entry name" value="D-aminoacid aminotransferase-like PLP-dependent enzymes"/>
    <property type="match status" value="1"/>
</dbReference>
<evidence type="ECO:0000256" key="5">
    <source>
        <dbReference type="ARBA" id="ARBA00022679"/>
    </source>
</evidence>
<keyword evidence="5" id="KW-0808">Transferase</keyword>
<dbReference type="CDD" id="cd01557">
    <property type="entry name" value="BCAT_beta_family"/>
    <property type="match status" value="1"/>
</dbReference>
<dbReference type="PANTHER" id="PTHR42825">
    <property type="entry name" value="AMINO ACID AMINOTRANSFERASE"/>
    <property type="match status" value="1"/>
</dbReference>
<dbReference type="NCBIfam" id="NF009897">
    <property type="entry name" value="PRK13357.1"/>
    <property type="match status" value="1"/>
</dbReference>
<dbReference type="Gene3D" id="3.20.10.10">
    <property type="entry name" value="D-amino Acid Aminotransferase, subunit A, domain 2"/>
    <property type="match status" value="1"/>
</dbReference>
<comment type="cofactor">
    <cofactor evidence="1">
        <name>pyridoxal 5'-phosphate</name>
        <dbReference type="ChEBI" id="CHEBI:597326"/>
    </cofactor>
</comment>
<gene>
    <name evidence="8" type="ORF">ASPWEDRAFT_106541</name>
</gene>
<comment type="similarity">
    <text evidence="3">Belongs to the class-IV pyridoxal-phosphate-dependent aminotransferase family.</text>
</comment>
<accession>A0A1L9RY87</accession>
<comment type="pathway">
    <text evidence="2">Secondary metabolite biosynthesis.</text>
</comment>
<dbReference type="GO" id="GO:0009081">
    <property type="term" value="P:branched-chain amino acid metabolic process"/>
    <property type="evidence" value="ECO:0007669"/>
    <property type="project" value="InterPro"/>
</dbReference>
<evidence type="ECO:0008006" key="10">
    <source>
        <dbReference type="Google" id="ProtNLM"/>
    </source>
</evidence>
<dbReference type="OrthoDB" id="409992at2759"/>
<dbReference type="PIRSF" id="PIRSF006468">
    <property type="entry name" value="BCAT1"/>
    <property type="match status" value="1"/>
</dbReference>
<dbReference type="Gene3D" id="3.30.470.10">
    <property type="match status" value="1"/>
</dbReference>
<dbReference type="InterPro" id="IPR043132">
    <property type="entry name" value="BCAT-like_C"/>
</dbReference>
<dbReference type="RefSeq" id="XP_040693587.1">
    <property type="nucleotide sequence ID" value="XM_040827818.1"/>
</dbReference>
<keyword evidence="4" id="KW-0032">Aminotransferase</keyword>
<dbReference type="PANTHER" id="PTHR42825:SF2">
    <property type="entry name" value="BRANCHED-CHAIN-AMINO-ACID AMINOTRANSFERASE 3, CHLOROPLASTIC-RELATED"/>
    <property type="match status" value="1"/>
</dbReference>
<feature type="modified residue" description="N6-(pyridoxal phosphate)lysine" evidence="7">
    <location>
        <position position="191"/>
    </location>
</feature>
<dbReference type="NCBIfam" id="TIGR01123">
    <property type="entry name" value="ilvE_II"/>
    <property type="match status" value="1"/>
</dbReference>
<evidence type="ECO:0000256" key="6">
    <source>
        <dbReference type="ARBA" id="ARBA00022898"/>
    </source>
</evidence>
<reference evidence="9" key="1">
    <citation type="journal article" date="2017" name="Genome Biol.">
        <title>Comparative genomics reveals high biological diversity and specific adaptations in the industrially and medically important fungal genus Aspergillus.</title>
        <authorList>
            <person name="de Vries R.P."/>
            <person name="Riley R."/>
            <person name="Wiebenga A."/>
            <person name="Aguilar-Osorio G."/>
            <person name="Amillis S."/>
            <person name="Uchima C.A."/>
            <person name="Anderluh G."/>
            <person name="Asadollahi M."/>
            <person name="Askin M."/>
            <person name="Barry K."/>
            <person name="Battaglia E."/>
            <person name="Bayram O."/>
            <person name="Benocci T."/>
            <person name="Braus-Stromeyer S.A."/>
            <person name="Caldana C."/>
            <person name="Canovas D."/>
            <person name="Cerqueira G.C."/>
            <person name="Chen F."/>
            <person name="Chen W."/>
            <person name="Choi C."/>
            <person name="Clum A."/>
            <person name="Dos Santos R.A."/>
            <person name="Damasio A.R."/>
            <person name="Diallinas G."/>
            <person name="Emri T."/>
            <person name="Fekete E."/>
            <person name="Flipphi M."/>
            <person name="Freyberg S."/>
            <person name="Gallo A."/>
            <person name="Gournas C."/>
            <person name="Habgood R."/>
            <person name="Hainaut M."/>
            <person name="Harispe M.L."/>
            <person name="Henrissat B."/>
            <person name="Hilden K.S."/>
            <person name="Hope R."/>
            <person name="Hossain A."/>
            <person name="Karabika E."/>
            <person name="Karaffa L."/>
            <person name="Karanyi Z."/>
            <person name="Krasevec N."/>
            <person name="Kuo A."/>
            <person name="Kusch H."/>
            <person name="LaButti K."/>
            <person name="Lagendijk E.L."/>
            <person name="Lapidus A."/>
            <person name="Levasseur A."/>
            <person name="Lindquist E."/>
            <person name="Lipzen A."/>
            <person name="Logrieco A.F."/>
            <person name="MacCabe A."/>
            <person name="Maekelae M.R."/>
            <person name="Malavazi I."/>
            <person name="Melin P."/>
            <person name="Meyer V."/>
            <person name="Mielnichuk N."/>
            <person name="Miskei M."/>
            <person name="Molnar A.P."/>
            <person name="Mule G."/>
            <person name="Ngan C.Y."/>
            <person name="Orejas M."/>
            <person name="Orosz E."/>
            <person name="Ouedraogo J.P."/>
            <person name="Overkamp K.M."/>
            <person name="Park H.-S."/>
            <person name="Perrone G."/>
            <person name="Piumi F."/>
            <person name="Punt P.J."/>
            <person name="Ram A.F."/>
            <person name="Ramon A."/>
            <person name="Rauscher S."/>
            <person name="Record E."/>
            <person name="Riano-Pachon D.M."/>
            <person name="Robert V."/>
            <person name="Roehrig J."/>
            <person name="Ruller R."/>
            <person name="Salamov A."/>
            <person name="Salih N.S."/>
            <person name="Samson R.A."/>
            <person name="Sandor E."/>
            <person name="Sanguinetti M."/>
            <person name="Schuetze T."/>
            <person name="Sepcic K."/>
            <person name="Shelest E."/>
            <person name="Sherlock G."/>
            <person name="Sophianopoulou V."/>
            <person name="Squina F.M."/>
            <person name="Sun H."/>
            <person name="Susca A."/>
            <person name="Todd R.B."/>
            <person name="Tsang A."/>
            <person name="Unkles S.E."/>
            <person name="van de Wiele N."/>
            <person name="van Rossen-Uffink D."/>
            <person name="Oliveira J.V."/>
            <person name="Vesth T.C."/>
            <person name="Visser J."/>
            <person name="Yu J.-H."/>
            <person name="Zhou M."/>
            <person name="Andersen M.R."/>
            <person name="Archer D.B."/>
            <person name="Baker S.E."/>
            <person name="Benoit I."/>
            <person name="Brakhage A.A."/>
            <person name="Braus G.H."/>
            <person name="Fischer R."/>
            <person name="Frisvad J.C."/>
            <person name="Goldman G.H."/>
            <person name="Houbraken J."/>
            <person name="Oakley B."/>
            <person name="Pocsi I."/>
            <person name="Scazzocchio C."/>
            <person name="Seiboth B."/>
            <person name="vanKuyk P.A."/>
            <person name="Wortman J."/>
            <person name="Dyer P.S."/>
            <person name="Grigoriev I.V."/>
        </authorList>
    </citation>
    <scope>NUCLEOTIDE SEQUENCE [LARGE SCALE GENOMIC DNA]</scope>
    <source>
        <strain evidence="9">DTO 134E9</strain>
    </source>
</reference>
<dbReference type="InterPro" id="IPR036038">
    <property type="entry name" value="Aminotransferase-like"/>
</dbReference>
<keyword evidence="9" id="KW-1185">Reference proteome</keyword>
<dbReference type="EMBL" id="KV878210">
    <property type="protein sequence ID" value="OJJ39911.1"/>
    <property type="molecule type" value="Genomic_DNA"/>
</dbReference>
<dbReference type="VEuPathDB" id="FungiDB:ASPWEDRAFT_106541"/>
<evidence type="ECO:0000256" key="4">
    <source>
        <dbReference type="ARBA" id="ARBA00022576"/>
    </source>
</evidence>
<protein>
    <recommendedName>
        <fullName evidence="10">Branched-chain amino acid aminotransferase</fullName>
    </recommendedName>
</protein>
<dbReference type="InterPro" id="IPR033939">
    <property type="entry name" value="BCAT_family"/>
</dbReference>
<sequence>MSFPPPPVSSIDWGNVGFKVREVNGHVECHFSYSSGAKWSAPKFVASPHLPIHGMAPGLNYGQQAYEGLKAFRRPSGEITIFRPDRNAARMVRSADFISIPPVPENLFVKCVDLAVAANAEFVPPHETGAAMYIRPLIFGSSAQLGLSPPDEYTFVVFVMPTGVYHGVHAVDALILEDFDRSAPEGTGSAKVGGNYAPVLRHSGQAHKEGFGITLHLDSRTRSEIDEFSTSAFIGVLQDKQTGKVTLVQPDSKNVIDSVTASSVLEIGERVFGFQVEKRRVPYDEIKEFQEVIACGTAAALVPIRSITMRSRDDRFTFACGGEDNSGGEICVKLLKTLKGIQAGKIEDSFGWNYVVQAPPPGWVEGAGGHEEKELNGANVP</sequence>
<dbReference type="STRING" id="1073089.A0A1L9RY87"/>
<proteinExistence type="inferred from homology"/>
<organism evidence="8 9">
    <name type="scientific">Aspergillus wentii DTO 134E9</name>
    <dbReference type="NCBI Taxonomy" id="1073089"/>
    <lineage>
        <taxon>Eukaryota</taxon>
        <taxon>Fungi</taxon>
        <taxon>Dikarya</taxon>
        <taxon>Ascomycota</taxon>
        <taxon>Pezizomycotina</taxon>
        <taxon>Eurotiomycetes</taxon>
        <taxon>Eurotiomycetidae</taxon>
        <taxon>Eurotiales</taxon>
        <taxon>Aspergillaceae</taxon>
        <taxon>Aspergillus</taxon>
        <taxon>Aspergillus subgen. Cremei</taxon>
    </lineage>
</organism>
<dbReference type="InterPro" id="IPR043131">
    <property type="entry name" value="BCAT-like_N"/>
</dbReference>
<evidence type="ECO:0000256" key="1">
    <source>
        <dbReference type="ARBA" id="ARBA00001933"/>
    </source>
</evidence>
<keyword evidence="6" id="KW-0663">Pyridoxal phosphate</keyword>
<evidence type="ECO:0000313" key="8">
    <source>
        <dbReference type="EMBL" id="OJJ39911.1"/>
    </source>
</evidence>
<dbReference type="GO" id="GO:0004084">
    <property type="term" value="F:branched-chain-amino-acid transaminase activity"/>
    <property type="evidence" value="ECO:0007669"/>
    <property type="project" value="InterPro"/>
</dbReference>
<dbReference type="FunFam" id="3.30.470.10:FF:000004">
    <property type="entry name" value="Branched-chain-amino-acid aminotransferase"/>
    <property type="match status" value="1"/>
</dbReference>
<dbReference type="GeneID" id="63743666"/>
<dbReference type="InterPro" id="IPR001544">
    <property type="entry name" value="Aminotrans_IV"/>
</dbReference>
<evidence type="ECO:0000256" key="7">
    <source>
        <dbReference type="PIRSR" id="PIRSR006468-1"/>
    </source>
</evidence>
<dbReference type="Proteomes" id="UP000184383">
    <property type="component" value="Unassembled WGS sequence"/>
</dbReference>